<proteinExistence type="predicted"/>
<keyword evidence="1" id="KW-1133">Transmembrane helix</keyword>
<feature type="transmembrane region" description="Helical" evidence="1">
    <location>
        <begin position="293"/>
        <end position="319"/>
    </location>
</feature>
<keyword evidence="3" id="KW-1185">Reference proteome</keyword>
<dbReference type="AlphaFoldDB" id="A0A0D1YD74"/>
<dbReference type="VEuPathDB" id="FungiDB:PV08_08093"/>
<evidence type="ECO:0000256" key="1">
    <source>
        <dbReference type="SAM" id="Phobius"/>
    </source>
</evidence>
<protein>
    <submittedName>
        <fullName evidence="2">Uncharacterized protein</fullName>
    </submittedName>
</protein>
<organism evidence="2 3">
    <name type="scientific">Exophiala spinifera</name>
    <dbReference type="NCBI Taxonomy" id="91928"/>
    <lineage>
        <taxon>Eukaryota</taxon>
        <taxon>Fungi</taxon>
        <taxon>Dikarya</taxon>
        <taxon>Ascomycota</taxon>
        <taxon>Pezizomycotina</taxon>
        <taxon>Eurotiomycetes</taxon>
        <taxon>Chaetothyriomycetidae</taxon>
        <taxon>Chaetothyriales</taxon>
        <taxon>Herpotrichiellaceae</taxon>
        <taxon>Exophiala</taxon>
    </lineage>
</organism>
<dbReference type="OrthoDB" id="5428890at2759"/>
<dbReference type="GeneID" id="27335176"/>
<dbReference type="EMBL" id="KN847497">
    <property type="protein sequence ID" value="KIW12906.1"/>
    <property type="molecule type" value="Genomic_DNA"/>
</dbReference>
<evidence type="ECO:0000313" key="3">
    <source>
        <dbReference type="Proteomes" id="UP000053328"/>
    </source>
</evidence>
<gene>
    <name evidence="2" type="ORF">PV08_08093</name>
</gene>
<sequence length="321" mass="36334">MGKVVVDGGIQGGADLGKSLVERLWGLRVQPGSKEGDLFMEYYNAKIAILDTGKVCPTNGNDIIDLVAVLKSNKDKRLRDLQLPVISDQQKHAWLSNQPEQNVQDALKFAASIWLMFGTSDWSEDETLRDCLSRNLPSSDLAASNPRPADFRVTARSLNQIAGIEIVWSSELKEHLRYDQSQRMLTLFRHASFLKERGHSGYPKGFMQETAATLALLFPYGESPHKRWNRRVRRRAEPDVEIGLVASVSRNPQDYPHWGSHLVAIQQAFETSKPRTLKQWVHDKRDSNQFYTFWFAVIAIVLTLMFGLIQSITGILQVVNS</sequence>
<name>A0A0D1YD74_9EURO</name>
<keyword evidence="1" id="KW-0812">Transmembrane</keyword>
<dbReference type="RefSeq" id="XP_016233122.1">
    <property type="nucleotide sequence ID" value="XM_016382419.1"/>
</dbReference>
<evidence type="ECO:0000313" key="2">
    <source>
        <dbReference type="EMBL" id="KIW12906.1"/>
    </source>
</evidence>
<dbReference type="Proteomes" id="UP000053328">
    <property type="component" value="Unassembled WGS sequence"/>
</dbReference>
<dbReference type="HOGENOM" id="CLU_053383_0_0_1"/>
<keyword evidence="1" id="KW-0472">Membrane</keyword>
<reference evidence="2 3" key="1">
    <citation type="submission" date="2015-01" db="EMBL/GenBank/DDBJ databases">
        <title>The Genome Sequence of Exophiala spinifera CBS89968.</title>
        <authorList>
            <consortium name="The Broad Institute Genomics Platform"/>
            <person name="Cuomo C."/>
            <person name="de Hoog S."/>
            <person name="Gorbushina A."/>
            <person name="Stielow B."/>
            <person name="Teixiera M."/>
            <person name="Abouelleil A."/>
            <person name="Chapman S.B."/>
            <person name="Priest M."/>
            <person name="Young S.K."/>
            <person name="Wortman J."/>
            <person name="Nusbaum C."/>
            <person name="Birren B."/>
        </authorList>
    </citation>
    <scope>NUCLEOTIDE SEQUENCE [LARGE SCALE GENOMIC DNA]</scope>
    <source>
        <strain evidence="2 3">CBS 89968</strain>
    </source>
</reference>
<accession>A0A0D1YD74</accession>